<sequence length="152" mass="16600">MDAGTWALLGAVVLLALVVGLLAGVVIGQRRRLEELAARVAHAPEPAAPVVPQQVAAQQAAPQEAEFVITRVGQASSDPEPVPVGNQLVLSATLGEPLVKAAALAHGVRRALAPESRNRIWFHVRQEVRHTRKQRRREMRQAWREKKQQEAA</sequence>
<dbReference type="EMBL" id="RDBE01000005">
    <property type="protein sequence ID" value="RLV50199.1"/>
    <property type="molecule type" value="Genomic_DNA"/>
</dbReference>
<proteinExistence type="predicted"/>
<dbReference type="OrthoDB" id="3787531at2"/>
<feature type="compositionally biased region" description="Basic and acidic residues" evidence="1">
    <location>
        <begin position="139"/>
        <end position="152"/>
    </location>
</feature>
<organism evidence="3 4">
    <name type="scientific">Nocardioides mangrovicus</name>
    <dbReference type="NCBI Taxonomy" id="2478913"/>
    <lineage>
        <taxon>Bacteria</taxon>
        <taxon>Bacillati</taxon>
        <taxon>Actinomycetota</taxon>
        <taxon>Actinomycetes</taxon>
        <taxon>Propionibacteriales</taxon>
        <taxon>Nocardioidaceae</taxon>
        <taxon>Nocardioides</taxon>
    </lineage>
</organism>
<dbReference type="AlphaFoldDB" id="A0A3L8P6G3"/>
<keyword evidence="2" id="KW-1133">Transmembrane helix</keyword>
<comment type="caution">
    <text evidence="3">The sequence shown here is derived from an EMBL/GenBank/DDBJ whole genome shotgun (WGS) entry which is preliminary data.</text>
</comment>
<name>A0A3L8P6G3_9ACTN</name>
<reference evidence="3 4" key="1">
    <citation type="submission" date="2018-10" db="EMBL/GenBank/DDBJ databases">
        <title>Marmoricola sp. 4Q3S-7 whole genome shotgun sequence.</title>
        <authorList>
            <person name="Li F."/>
        </authorList>
    </citation>
    <scope>NUCLEOTIDE SEQUENCE [LARGE SCALE GENOMIC DNA]</scope>
    <source>
        <strain evidence="3 4">4Q3S-7</strain>
    </source>
</reference>
<feature type="transmembrane region" description="Helical" evidence="2">
    <location>
        <begin position="6"/>
        <end position="27"/>
    </location>
</feature>
<evidence type="ECO:0000256" key="2">
    <source>
        <dbReference type="SAM" id="Phobius"/>
    </source>
</evidence>
<dbReference type="RefSeq" id="WP_121805176.1">
    <property type="nucleotide sequence ID" value="NZ_RDBE01000005.1"/>
</dbReference>
<gene>
    <name evidence="3" type="ORF">D9V37_05600</name>
</gene>
<accession>A0A3L8P6G3</accession>
<keyword evidence="2" id="KW-0472">Membrane</keyword>
<dbReference type="Proteomes" id="UP000281708">
    <property type="component" value="Unassembled WGS sequence"/>
</dbReference>
<keyword evidence="2" id="KW-0812">Transmembrane</keyword>
<evidence type="ECO:0000256" key="1">
    <source>
        <dbReference type="SAM" id="MobiDB-lite"/>
    </source>
</evidence>
<protein>
    <submittedName>
        <fullName evidence="3">Uncharacterized protein</fullName>
    </submittedName>
</protein>
<feature type="region of interest" description="Disordered" evidence="1">
    <location>
        <begin position="128"/>
        <end position="152"/>
    </location>
</feature>
<evidence type="ECO:0000313" key="3">
    <source>
        <dbReference type="EMBL" id="RLV50199.1"/>
    </source>
</evidence>
<keyword evidence="4" id="KW-1185">Reference proteome</keyword>
<evidence type="ECO:0000313" key="4">
    <source>
        <dbReference type="Proteomes" id="UP000281708"/>
    </source>
</evidence>